<accession>A0ABQ8IY96</accession>
<name>A0ABQ8IY96_DERPT</name>
<reference evidence="2 3" key="2">
    <citation type="journal article" date="2022" name="Mol. Biol. Evol.">
        <title>Comparative Genomics Reveals Insights into the Divergent Evolution of Astigmatic Mites and Household Pest Adaptations.</title>
        <authorList>
            <person name="Xiong Q."/>
            <person name="Wan A.T."/>
            <person name="Liu X."/>
            <person name="Fung C.S."/>
            <person name="Xiao X."/>
            <person name="Malainual N."/>
            <person name="Hou J."/>
            <person name="Wang L."/>
            <person name="Wang M."/>
            <person name="Yang K.Y."/>
            <person name="Cui Y."/>
            <person name="Leung E.L."/>
            <person name="Nong W."/>
            <person name="Shin S.K."/>
            <person name="Au S.W."/>
            <person name="Jeong K.Y."/>
            <person name="Chew F.T."/>
            <person name="Hui J.H."/>
            <person name="Leung T.F."/>
            <person name="Tungtrongchitr A."/>
            <person name="Zhong N."/>
            <person name="Liu Z."/>
            <person name="Tsui S.K."/>
        </authorList>
    </citation>
    <scope>NUCLEOTIDE SEQUENCE [LARGE SCALE GENOMIC DNA]</scope>
    <source>
        <strain evidence="2">Derp</strain>
    </source>
</reference>
<dbReference type="PANTHER" id="PTHR13500:SF0">
    <property type="entry name" value="NUCLEOLAR PRE-RIBOSOMAL-ASSOCIATED PROTEIN 1"/>
    <property type="match status" value="1"/>
</dbReference>
<sequence length="604" mass="70963">MTKSVDWSNDDDIVRLAAENPAELNDRVRKFLKNLFPKHCAENINDTLNNEEILKNLNEFHTLIERISSREECFEFFDYTLDLIAGHSIIRQIFLQSSFGNVRYKLIQLFYLLCTIRIDHCKQIENIVDFILSSYHATLSLEDQTLIQLLSLLESNGLNMQRYHPFIWGESGAQFYAAKHTQKLPFLRSPNIDEIFQNFNNSRYLTNSIACFPIDVAIDDDDDLVVILDGIEPWDRYDPRFILPMFYHFLSVQSIVKYHKFISYGCLSYTITALSSYCQQIRNIAYRILALFYHHLNCARYPEDRQLWIGLIDFIRSGMSEENQRIECSHTVMFARIIEILLNPTCLLFPTIRNFLIHSQSKPMNYRSIPIGLYSACISNMNGTNPISYMLHQKFILNWMIDSLRTDQDVQMWHKRKAITDMLTYYNSSSLCPMENKSLIMKLLQTLAKLNEGVRILCQECSIFTWINHQLIVQPPYDSLINNSSSSSSLNKDSLFRLLTTIWNTVYLEDRQRRQQNQTNNDDKSDKQTNILYESFYFELIMLLGKIIYKVNDSKRIETYVNICYKILKHLPNDNCQRQKQLIKTIISCNLPIHLETILSTTKH</sequence>
<evidence type="ECO:0000259" key="1">
    <source>
        <dbReference type="Pfam" id="PF16201"/>
    </source>
</evidence>
<evidence type="ECO:0000313" key="2">
    <source>
        <dbReference type="EMBL" id="KAH9415240.1"/>
    </source>
</evidence>
<dbReference type="Pfam" id="PF16201">
    <property type="entry name" value="NopRA1"/>
    <property type="match status" value="1"/>
</dbReference>
<feature type="domain" description="URB1 C-terminal" evidence="1">
    <location>
        <begin position="267"/>
        <end position="466"/>
    </location>
</feature>
<evidence type="ECO:0000313" key="3">
    <source>
        <dbReference type="Proteomes" id="UP000887458"/>
    </source>
</evidence>
<dbReference type="InterPro" id="IPR039844">
    <property type="entry name" value="URB1"/>
</dbReference>
<dbReference type="EMBL" id="NJHN03000099">
    <property type="protein sequence ID" value="KAH9415240.1"/>
    <property type="molecule type" value="Genomic_DNA"/>
</dbReference>
<dbReference type="PANTHER" id="PTHR13500">
    <property type="entry name" value="NUCLEOLAR PRERIBOSOMAL-ASSOCIATED PROTEIN 1"/>
    <property type="match status" value="1"/>
</dbReference>
<dbReference type="Proteomes" id="UP000887458">
    <property type="component" value="Unassembled WGS sequence"/>
</dbReference>
<proteinExistence type="predicted"/>
<comment type="caution">
    <text evidence="2">The sequence shown here is derived from an EMBL/GenBank/DDBJ whole genome shotgun (WGS) entry which is preliminary data.</text>
</comment>
<reference evidence="2 3" key="1">
    <citation type="journal article" date="2018" name="J. Allergy Clin. Immunol.">
        <title>High-quality assembly of Dermatophagoides pteronyssinus genome and transcriptome reveals a wide range of novel allergens.</title>
        <authorList>
            <person name="Liu X.Y."/>
            <person name="Yang K.Y."/>
            <person name="Wang M.Q."/>
            <person name="Kwok J.S."/>
            <person name="Zeng X."/>
            <person name="Yang Z."/>
            <person name="Xiao X.J."/>
            <person name="Lau C.P."/>
            <person name="Li Y."/>
            <person name="Huang Z.M."/>
            <person name="Ba J.G."/>
            <person name="Yim A.K."/>
            <person name="Ouyang C.Y."/>
            <person name="Ngai S.M."/>
            <person name="Chan T.F."/>
            <person name="Leung E.L."/>
            <person name="Liu L."/>
            <person name="Liu Z.G."/>
            <person name="Tsui S.K."/>
        </authorList>
    </citation>
    <scope>NUCLEOTIDE SEQUENCE [LARGE SCALE GENOMIC DNA]</scope>
    <source>
        <strain evidence="2">Derp</strain>
    </source>
</reference>
<keyword evidence="3" id="KW-1185">Reference proteome</keyword>
<gene>
    <name evidence="2" type="primary">URB1</name>
    <name evidence="2" type="ORF">DERP_006333</name>
</gene>
<protein>
    <submittedName>
        <fullName evidence="2">Nucleolar pre-ribosomal-associated protein 1</fullName>
    </submittedName>
</protein>
<organism evidence="2 3">
    <name type="scientific">Dermatophagoides pteronyssinus</name>
    <name type="common">European house dust mite</name>
    <dbReference type="NCBI Taxonomy" id="6956"/>
    <lineage>
        <taxon>Eukaryota</taxon>
        <taxon>Metazoa</taxon>
        <taxon>Ecdysozoa</taxon>
        <taxon>Arthropoda</taxon>
        <taxon>Chelicerata</taxon>
        <taxon>Arachnida</taxon>
        <taxon>Acari</taxon>
        <taxon>Acariformes</taxon>
        <taxon>Sarcoptiformes</taxon>
        <taxon>Astigmata</taxon>
        <taxon>Psoroptidia</taxon>
        <taxon>Analgoidea</taxon>
        <taxon>Pyroglyphidae</taxon>
        <taxon>Dermatophagoidinae</taxon>
        <taxon>Dermatophagoides</taxon>
    </lineage>
</organism>
<dbReference type="InterPro" id="IPR032436">
    <property type="entry name" value="URB1_C"/>
</dbReference>